<name>A0A1I8BCW7_MELHA</name>
<evidence type="ECO:0000313" key="2">
    <source>
        <dbReference type="Proteomes" id="UP000095281"/>
    </source>
</evidence>
<evidence type="ECO:0000256" key="1">
    <source>
        <dbReference type="SAM" id="MobiDB-lite"/>
    </source>
</evidence>
<dbReference type="PANTHER" id="PTHR10367:SF9">
    <property type="entry name" value="DUAL-SPECIFICITY PHOSPHATASE 11 (RNA_RNP COMPLEX 1-INTERACTING)"/>
    <property type="match status" value="1"/>
</dbReference>
<dbReference type="AlphaFoldDB" id="A0A1I8BCW7"/>
<feature type="region of interest" description="Disordered" evidence="1">
    <location>
        <begin position="65"/>
        <end position="102"/>
    </location>
</feature>
<protein>
    <submittedName>
        <fullName evidence="3">Uncharacterized protein</fullName>
    </submittedName>
</protein>
<sequence length="256" mass="30166">MKRRHSLSTRRTIRSTFERCYNDHFNECCTNGLNCFSDEQIIQQRSHSAPPDYQEMSRNGHQKLKGLLKEHNGKNAARRRKRRKSKKIKQKKIVDKKKDRRDRGCGIPGRWLDYSVSVGLRPIEGTRFIAFKTPLHPYYFASDVTQKYRFDIDTIVSCVAAQNKTLGLVIDLTDTNRYYDPSRWKTHQIGYNKLNCPGHQVNRNELFFETFLQLIKKFIFENIDNGFGEARGYPIERGAYIQSLHNIEKMMNPKRL</sequence>
<dbReference type="Proteomes" id="UP000095281">
    <property type="component" value="Unplaced"/>
</dbReference>
<dbReference type="Gene3D" id="3.90.190.10">
    <property type="entry name" value="Protein tyrosine phosphatase superfamily"/>
    <property type="match status" value="1"/>
</dbReference>
<reference evidence="3" key="1">
    <citation type="submission" date="2016-11" db="UniProtKB">
        <authorList>
            <consortium name="WormBaseParasite"/>
        </authorList>
    </citation>
    <scope>IDENTIFICATION</scope>
</reference>
<dbReference type="GO" id="GO:0004651">
    <property type="term" value="F:polynucleotide 5'-phosphatase activity"/>
    <property type="evidence" value="ECO:0007669"/>
    <property type="project" value="TreeGrafter"/>
</dbReference>
<feature type="compositionally biased region" description="Basic and acidic residues" evidence="1">
    <location>
        <begin position="92"/>
        <end position="102"/>
    </location>
</feature>
<accession>A0A1I8BCW7</accession>
<feature type="compositionally biased region" description="Basic residues" evidence="1">
    <location>
        <begin position="76"/>
        <end position="91"/>
    </location>
</feature>
<dbReference type="SUPFAM" id="SSF52799">
    <property type="entry name" value="(Phosphotyrosine protein) phosphatases II"/>
    <property type="match status" value="1"/>
</dbReference>
<dbReference type="InterPro" id="IPR051029">
    <property type="entry name" value="mRNA_Capping_Enz/RNA_Phosphat"/>
</dbReference>
<dbReference type="WBParaSite" id="MhA1_Contig2011.frz3.gene3">
    <property type="protein sequence ID" value="MhA1_Contig2011.frz3.gene3"/>
    <property type="gene ID" value="MhA1_Contig2011.frz3.gene3"/>
</dbReference>
<dbReference type="InterPro" id="IPR029021">
    <property type="entry name" value="Prot-tyrosine_phosphatase-like"/>
</dbReference>
<evidence type="ECO:0000313" key="3">
    <source>
        <dbReference type="WBParaSite" id="MhA1_Contig2011.frz3.gene3"/>
    </source>
</evidence>
<keyword evidence="2" id="KW-1185">Reference proteome</keyword>
<organism evidence="2 3">
    <name type="scientific">Meloidogyne hapla</name>
    <name type="common">Root-knot nematode worm</name>
    <dbReference type="NCBI Taxonomy" id="6305"/>
    <lineage>
        <taxon>Eukaryota</taxon>
        <taxon>Metazoa</taxon>
        <taxon>Ecdysozoa</taxon>
        <taxon>Nematoda</taxon>
        <taxon>Chromadorea</taxon>
        <taxon>Rhabditida</taxon>
        <taxon>Tylenchina</taxon>
        <taxon>Tylenchomorpha</taxon>
        <taxon>Tylenchoidea</taxon>
        <taxon>Meloidogynidae</taxon>
        <taxon>Meloidogyninae</taxon>
        <taxon>Meloidogyne</taxon>
    </lineage>
</organism>
<proteinExistence type="predicted"/>
<dbReference type="PANTHER" id="PTHR10367">
    <property type="entry name" value="MRNA-CAPPING ENZYME"/>
    <property type="match status" value="1"/>
</dbReference>